<protein>
    <submittedName>
        <fullName evidence="1">Uncharacterized protein</fullName>
    </submittedName>
</protein>
<accession>A0A3P6C2L6</accession>
<organism evidence="1">
    <name type="scientific">Brassica campestris</name>
    <name type="common">Field mustard</name>
    <dbReference type="NCBI Taxonomy" id="3711"/>
    <lineage>
        <taxon>Eukaryota</taxon>
        <taxon>Viridiplantae</taxon>
        <taxon>Streptophyta</taxon>
        <taxon>Embryophyta</taxon>
        <taxon>Tracheophyta</taxon>
        <taxon>Spermatophyta</taxon>
        <taxon>Magnoliopsida</taxon>
        <taxon>eudicotyledons</taxon>
        <taxon>Gunneridae</taxon>
        <taxon>Pentapetalae</taxon>
        <taxon>rosids</taxon>
        <taxon>malvids</taxon>
        <taxon>Brassicales</taxon>
        <taxon>Brassicaceae</taxon>
        <taxon>Brassiceae</taxon>
        <taxon>Brassica</taxon>
    </lineage>
</organism>
<dbReference type="EMBL" id="LR031575">
    <property type="protein sequence ID" value="VDD05035.1"/>
    <property type="molecule type" value="Genomic_DNA"/>
</dbReference>
<dbReference type="AlphaFoldDB" id="A0A3P6C2L6"/>
<reference evidence="1" key="1">
    <citation type="submission" date="2018-11" db="EMBL/GenBank/DDBJ databases">
        <authorList>
            <consortium name="Genoscope - CEA"/>
            <person name="William W."/>
        </authorList>
    </citation>
    <scope>NUCLEOTIDE SEQUENCE</scope>
</reference>
<name>A0A3P6C2L6_BRACM</name>
<evidence type="ECO:0000313" key="1">
    <source>
        <dbReference type="EMBL" id="VDD05035.1"/>
    </source>
</evidence>
<proteinExistence type="predicted"/>
<sequence length="52" mass="6090">MESLHRVETLISGLHHQQKQSTQICQELKRSQSYIPKKVSVFRSLRPIDSIQ</sequence>
<gene>
    <name evidence="1" type="ORF">BRAA08T33852Z</name>
</gene>